<dbReference type="InterPro" id="IPR050707">
    <property type="entry name" value="HTH_MetabolicPath_Reg"/>
</dbReference>
<dbReference type="InterPro" id="IPR036390">
    <property type="entry name" value="WH_DNA-bd_sf"/>
</dbReference>
<dbReference type="SMART" id="SM00346">
    <property type="entry name" value="HTH_ICLR"/>
    <property type="match status" value="1"/>
</dbReference>
<keyword evidence="2" id="KW-0238">DNA-binding</keyword>
<dbReference type="InterPro" id="IPR029016">
    <property type="entry name" value="GAF-like_dom_sf"/>
</dbReference>
<comment type="caution">
    <text evidence="4">The sequence shown here is derived from an EMBL/GenBank/DDBJ whole genome shotgun (WGS) entry which is preliminary data.</text>
</comment>
<organism evidence="4 5">
    <name type="scientific">Mesorhizobium jarvisii</name>
    <dbReference type="NCBI Taxonomy" id="1777867"/>
    <lineage>
        <taxon>Bacteria</taxon>
        <taxon>Pseudomonadati</taxon>
        <taxon>Pseudomonadota</taxon>
        <taxon>Alphaproteobacteria</taxon>
        <taxon>Hyphomicrobiales</taxon>
        <taxon>Phyllobacteriaceae</taxon>
        <taxon>Mesorhizobium</taxon>
    </lineage>
</organism>
<dbReference type="GO" id="GO:0003677">
    <property type="term" value="F:DNA binding"/>
    <property type="evidence" value="ECO:0007669"/>
    <property type="project" value="UniProtKB-KW"/>
</dbReference>
<dbReference type="SUPFAM" id="SSF55781">
    <property type="entry name" value="GAF domain-like"/>
    <property type="match status" value="1"/>
</dbReference>
<dbReference type="Gene3D" id="1.10.10.10">
    <property type="entry name" value="Winged helix-like DNA-binding domain superfamily/Winged helix DNA-binding domain"/>
    <property type="match status" value="1"/>
</dbReference>
<keyword evidence="1" id="KW-0805">Transcription regulation</keyword>
<dbReference type="Pfam" id="PF01614">
    <property type="entry name" value="IclR_C"/>
    <property type="match status" value="1"/>
</dbReference>
<dbReference type="Pfam" id="PF09339">
    <property type="entry name" value="HTH_IclR"/>
    <property type="match status" value="1"/>
</dbReference>
<dbReference type="PANTHER" id="PTHR30136">
    <property type="entry name" value="HELIX-TURN-HELIX TRANSCRIPTIONAL REGULATOR, ICLR FAMILY"/>
    <property type="match status" value="1"/>
</dbReference>
<dbReference type="EMBL" id="QZXA01000011">
    <property type="protein sequence ID" value="RJT30218.1"/>
    <property type="molecule type" value="Genomic_DNA"/>
</dbReference>
<evidence type="ECO:0000256" key="1">
    <source>
        <dbReference type="ARBA" id="ARBA00023015"/>
    </source>
</evidence>
<dbReference type="Proteomes" id="UP000275530">
    <property type="component" value="Unassembled WGS sequence"/>
</dbReference>
<dbReference type="Gene3D" id="3.30.450.40">
    <property type="match status" value="1"/>
</dbReference>
<reference evidence="4 5" key="1">
    <citation type="submission" date="2018-09" db="EMBL/GenBank/DDBJ databases">
        <title>Mesorhizobium carmichaelinearum sp. nov. isolated from Carmichaelinea spp. root nodules in New Zealand.</title>
        <authorList>
            <person name="De Meyer S.E."/>
        </authorList>
    </citation>
    <scope>NUCLEOTIDE SEQUENCE [LARGE SCALE GENOMIC DNA]</scope>
    <source>
        <strain evidence="4 5">LMG 28313</strain>
    </source>
</reference>
<dbReference type="InterPro" id="IPR005471">
    <property type="entry name" value="Tscrpt_reg_IclR_N"/>
</dbReference>
<dbReference type="AlphaFoldDB" id="A0A6M7THB4"/>
<dbReference type="InterPro" id="IPR014757">
    <property type="entry name" value="Tscrpt_reg_IclR_C"/>
</dbReference>
<keyword evidence="5" id="KW-1185">Reference proteome</keyword>
<dbReference type="GO" id="GO:0045892">
    <property type="term" value="P:negative regulation of DNA-templated transcription"/>
    <property type="evidence" value="ECO:0007669"/>
    <property type="project" value="TreeGrafter"/>
</dbReference>
<name>A0A6M7THB4_9HYPH</name>
<dbReference type="PANTHER" id="PTHR30136:SF35">
    <property type="entry name" value="HTH-TYPE TRANSCRIPTIONAL REGULATOR RV1719"/>
    <property type="match status" value="1"/>
</dbReference>
<dbReference type="InterPro" id="IPR036388">
    <property type="entry name" value="WH-like_DNA-bd_sf"/>
</dbReference>
<keyword evidence="3" id="KW-0804">Transcription</keyword>
<protein>
    <submittedName>
        <fullName evidence="4">IclR family transcriptional regulator</fullName>
    </submittedName>
</protein>
<dbReference type="SUPFAM" id="SSF46785">
    <property type="entry name" value="Winged helix' DNA-binding domain"/>
    <property type="match status" value="1"/>
</dbReference>
<dbReference type="GO" id="GO:0003700">
    <property type="term" value="F:DNA-binding transcription factor activity"/>
    <property type="evidence" value="ECO:0007669"/>
    <property type="project" value="TreeGrafter"/>
</dbReference>
<sequence length="252" mass="27107">MSEADTAEARNGIQVIARAASVLRALKGSQTGMSLGQIAERVDLPRSTVQRIVGALQAERLVIASSAGSGIRLGPELHSLAESAHYNIAETIRPLLQDLSRDTEETVDLSILRGNILIFIDQIAGTQRLRAVSSVGETFPLTTTANGKACLALMDDDAVERFARGEWARAGIKRDMRGFIEEIAQVRQHGVAFDRDEHTSGISAVGIAFKDWKGDFYGVSIPTPSTRFKQGEAGLTAAILKLRHDIEALTGG</sequence>
<evidence type="ECO:0000256" key="2">
    <source>
        <dbReference type="ARBA" id="ARBA00023125"/>
    </source>
</evidence>
<dbReference type="RefSeq" id="WP_064986248.1">
    <property type="nucleotide sequence ID" value="NZ_CP033507.1"/>
</dbReference>
<evidence type="ECO:0000313" key="5">
    <source>
        <dbReference type="Proteomes" id="UP000275530"/>
    </source>
</evidence>
<dbReference type="PROSITE" id="PS51078">
    <property type="entry name" value="ICLR_ED"/>
    <property type="match status" value="1"/>
</dbReference>
<evidence type="ECO:0000256" key="3">
    <source>
        <dbReference type="ARBA" id="ARBA00023163"/>
    </source>
</evidence>
<accession>A0A6M7THB4</accession>
<proteinExistence type="predicted"/>
<evidence type="ECO:0000313" key="4">
    <source>
        <dbReference type="EMBL" id="RJT30218.1"/>
    </source>
</evidence>
<gene>
    <name evidence="4" type="ORF">D3242_26265</name>
</gene>
<dbReference type="PROSITE" id="PS51077">
    <property type="entry name" value="HTH_ICLR"/>
    <property type="match status" value="1"/>
</dbReference>